<dbReference type="GO" id="GO:0051301">
    <property type="term" value="P:cell division"/>
    <property type="evidence" value="ECO:0007669"/>
    <property type="project" value="UniProtKB-KW"/>
</dbReference>
<reference evidence="12 13" key="1">
    <citation type="submission" date="2021-12" db="EMBL/GenBank/DDBJ databases">
        <title>Siccirubricoccus leaddurans sp. nov., a high concentration Zn2+ tolerance bacterium.</title>
        <authorList>
            <person name="Cao Y."/>
        </authorList>
    </citation>
    <scope>NUCLEOTIDE SEQUENCE [LARGE SCALE GENOMIC DNA]</scope>
    <source>
        <strain evidence="12 13">KC 17139</strain>
    </source>
</reference>
<gene>
    <name evidence="9" type="primary">ftsQ</name>
    <name evidence="12" type="ORF">JYK14_26675</name>
</gene>
<dbReference type="Pfam" id="PF03799">
    <property type="entry name" value="FtsQ_DivIB_C"/>
    <property type="match status" value="1"/>
</dbReference>
<evidence type="ECO:0000256" key="4">
    <source>
        <dbReference type="ARBA" id="ARBA00022618"/>
    </source>
</evidence>
<evidence type="ECO:0000256" key="3">
    <source>
        <dbReference type="ARBA" id="ARBA00022519"/>
    </source>
</evidence>
<dbReference type="InterPro" id="IPR034746">
    <property type="entry name" value="POTRA"/>
</dbReference>
<comment type="subcellular location">
    <subcellularLocation>
        <location evidence="9">Cell inner membrane</location>
        <topology evidence="9">Single-pass type II membrane protein</topology>
    </subcellularLocation>
    <subcellularLocation>
        <location evidence="1">Membrane</location>
    </subcellularLocation>
    <text evidence="9">Localizes to the division septum.</text>
</comment>
<evidence type="ECO:0000256" key="1">
    <source>
        <dbReference type="ARBA" id="ARBA00004370"/>
    </source>
</evidence>
<evidence type="ECO:0000256" key="7">
    <source>
        <dbReference type="ARBA" id="ARBA00023136"/>
    </source>
</evidence>
<name>A0ABT1DCS1_9PROT</name>
<dbReference type="Proteomes" id="UP001523392">
    <property type="component" value="Unassembled WGS sequence"/>
</dbReference>
<dbReference type="InterPro" id="IPR045335">
    <property type="entry name" value="FtsQ_C_sf"/>
</dbReference>
<dbReference type="InterPro" id="IPR026579">
    <property type="entry name" value="FtsQ"/>
</dbReference>
<feature type="region of interest" description="Disordered" evidence="10">
    <location>
        <begin position="1"/>
        <end position="31"/>
    </location>
</feature>
<dbReference type="PANTHER" id="PTHR35851:SF1">
    <property type="entry name" value="CELL DIVISION PROTEIN FTSQ"/>
    <property type="match status" value="1"/>
</dbReference>
<keyword evidence="8 9" id="KW-0131">Cell cycle</keyword>
<dbReference type="Gene3D" id="3.40.50.11690">
    <property type="entry name" value="Cell division protein FtsQ/DivIB"/>
    <property type="match status" value="1"/>
</dbReference>
<sequence length="305" mass="33553">MDRSPARLRRDAREPARRARGAVTSKPPARPSRLRLWLRRRRGLARPAGLGLLGAGALLATVLAVMAADPYGRLAALWDSTADIGASAGLKVQEVVLEGSRNTPHELVREALSVRRGDPILAFDPQAARERLEMIPWVRTAHVQRLLNGTIRVKLDERNPFAIWQQDRHFSIIDREGKVVESASLGAFGPLPLVVGPRANEGAAAMIDLLRTQREVNDRVEALVRVAGRRWNLVLRNKAEVLLPEGQEEAAILRLAELQAKQALLDRPLVAIDLRLPDKLVLRLPQAAAPAGPDPALQRVRNGRG</sequence>
<dbReference type="RefSeq" id="WP_252956405.1">
    <property type="nucleotide sequence ID" value="NZ_JAFIRR010000219.1"/>
</dbReference>
<keyword evidence="2 9" id="KW-1003">Cell membrane</keyword>
<feature type="compositionally biased region" description="Basic and acidic residues" evidence="10">
    <location>
        <begin position="1"/>
        <end position="17"/>
    </location>
</feature>
<evidence type="ECO:0000256" key="2">
    <source>
        <dbReference type="ARBA" id="ARBA00022475"/>
    </source>
</evidence>
<dbReference type="HAMAP" id="MF_00911">
    <property type="entry name" value="FtsQ_subfam"/>
    <property type="match status" value="1"/>
</dbReference>
<dbReference type="InterPro" id="IPR013685">
    <property type="entry name" value="POTRA_FtsQ_type"/>
</dbReference>
<keyword evidence="7 9" id="KW-0472">Membrane</keyword>
<evidence type="ECO:0000259" key="11">
    <source>
        <dbReference type="PROSITE" id="PS51779"/>
    </source>
</evidence>
<evidence type="ECO:0000256" key="10">
    <source>
        <dbReference type="SAM" id="MobiDB-lite"/>
    </source>
</evidence>
<keyword evidence="13" id="KW-1185">Reference proteome</keyword>
<keyword evidence="5 9" id="KW-0812">Transmembrane</keyword>
<feature type="domain" description="POTRA" evidence="11">
    <location>
        <begin position="90"/>
        <end position="158"/>
    </location>
</feature>
<comment type="caution">
    <text evidence="12">The sequence shown here is derived from an EMBL/GenBank/DDBJ whole genome shotgun (WGS) entry which is preliminary data.</text>
</comment>
<dbReference type="PROSITE" id="PS51779">
    <property type="entry name" value="POTRA"/>
    <property type="match status" value="1"/>
</dbReference>
<organism evidence="12 13">
    <name type="scientific">Siccirubricoccus soli</name>
    <dbReference type="NCBI Taxonomy" id="2899147"/>
    <lineage>
        <taxon>Bacteria</taxon>
        <taxon>Pseudomonadati</taxon>
        <taxon>Pseudomonadota</taxon>
        <taxon>Alphaproteobacteria</taxon>
        <taxon>Acetobacterales</taxon>
        <taxon>Roseomonadaceae</taxon>
        <taxon>Siccirubricoccus</taxon>
    </lineage>
</organism>
<accession>A0ABT1DCS1</accession>
<protein>
    <recommendedName>
        <fullName evidence="9">Cell division protein FtsQ</fullName>
    </recommendedName>
</protein>
<dbReference type="EMBL" id="JAFIRR010000219">
    <property type="protein sequence ID" value="MCO6419724.1"/>
    <property type="molecule type" value="Genomic_DNA"/>
</dbReference>
<comment type="function">
    <text evidence="9">Essential cell division protein.</text>
</comment>
<dbReference type="Gene3D" id="3.10.20.310">
    <property type="entry name" value="membrane protein fhac"/>
    <property type="match status" value="1"/>
</dbReference>
<evidence type="ECO:0000256" key="8">
    <source>
        <dbReference type="ARBA" id="ARBA00023306"/>
    </source>
</evidence>
<dbReference type="PANTHER" id="PTHR35851">
    <property type="entry name" value="CELL DIVISION PROTEIN FTSQ"/>
    <property type="match status" value="1"/>
</dbReference>
<evidence type="ECO:0000256" key="9">
    <source>
        <dbReference type="HAMAP-Rule" id="MF_00911"/>
    </source>
</evidence>
<evidence type="ECO:0000313" key="13">
    <source>
        <dbReference type="Proteomes" id="UP001523392"/>
    </source>
</evidence>
<evidence type="ECO:0000313" key="12">
    <source>
        <dbReference type="EMBL" id="MCO6419724.1"/>
    </source>
</evidence>
<evidence type="ECO:0000256" key="6">
    <source>
        <dbReference type="ARBA" id="ARBA00022989"/>
    </source>
</evidence>
<keyword evidence="4 9" id="KW-0132">Cell division</keyword>
<proteinExistence type="inferred from homology"/>
<comment type="similarity">
    <text evidence="9">Belongs to the FtsQ/DivIB family. FtsQ subfamily.</text>
</comment>
<keyword evidence="3 9" id="KW-0997">Cell inner membrane</keyword>
<evidence type="ECO:0000256" key="5">
    <source>
        <dbReference type="ARBA" id="ARBA00022692"/>
    </source>
</evidence>
<keyword evidence="6 9" id="KW-1133">Transmembrane helix</keyword>
<dbReference type="Pfam" id="PF08478">
    <property type="entry name" value="POTRA_1"/>
    <property type="match status" value="1"/>
</dbReference>
<dbReference type="InterPro" id="IPR005548">
    <property type="entry name" value="Cell_div_FtsQ/DivIB_C"/>
</dbReference>